<dbReference type="EMBL" id="JAJAWG010000003">
    <property type="protein sequence ID" value="MCB5195933.1"/>
    <property type="molecule type" value="Genomic_DNA"/>
</dbReference>
<keyword evidence="2" id="KW-1185">Reference proteome</keyword>
<reference evidence="1 2" key="1">
    <citation type="submission" date="2021-10" db="EMBL/GenBank/DDBJ databases">
        <authorList>
            <person name="Chen M."/>
        </authorList>
    </citation>
    <scope>NUCLEOTIDE SEQUENCE [LARGE SCALE GENOMIC DNA]</scope>
    <source>
        <strain evidence="1 2">H3-26</strain>
    </source>
</reference>
<dbReference type="InterPro" id="IPR012902">
    <property type="entry name" value="N_methyl_site"/>
</dbReference>
<proteinExistence type="predicted"/>
<accession>A0ABS8BJN3</accession>
<dbReference type="InterPro" id="IPR016419">
    <property type="entry name" value="Prepilin_Pept-dep_B_prd"/>
</dbReference>
<dbReference type="NCBIfam" id="TIGR02532">
    <property type="entry name" value="IV_pilin_GFxxxE"/>
    <property type="match status" value="1"/>
</dbReference>
<dbReference type="Pfam" id="PF07963">
    <property type="entry name" value="N_methyl"/>
    <property type="match status" value="1"/>
</dbReference>
<name>A0ABS8BJN3_9NEIS</name>
<dbReference type="PROSITE" id="PS00018">
    <property type="entry name" value="EF_HAND_1"/>
    <property type="match status" value="1"/>
</dbReference>
<dbReference type="RefSeq" id="WP_226763717.1">
    <property type="nucleotide sequence ID" value="NZ_JAJAWG010000003.1"/>
</dbReference>
<protein>
    <submittedName>
        <fullName evidence="1">Prepilin-type N-terminal cleavage/methylation domain-containing protein</fullName>
    </submittedName>
</protein>
<gene>
    <name evidence="1" type="ORF">LG219_06475</name>
</gene>
<sequence length="217" mass="23863">MLNHKQLGMSLIELMVSMALGLLLLGAASSMALSSLFANKDGLRNMALEQEIQPMMSLISRELRRSGYSQLAEDDTSMPNKYFRKINMPGAIKTTVAGKNIYTGSCIIFRYDSNKNNILSNDEVSGFMLSNGQLLILNSPSSLNIDTCDASDPKWQAMNNKDRINITTFSMAANTETISTIDLINKIDITLTGASTDGSFSSTLKDSIQLRNLPRVY</sequence>
<dbReference type="InterPro" id="IPR018247">
    <property type="entry name" value="EF_Hand_1_Ca_BS"/>
</dbReference>
<organism evidence="1 2">
    <name type="scientific">Deefgea salmonis</name>
    <dbReference type="NCBI Taxonomy" id="2875502"/>
    <lineage>
        <taxon>Bacteria</taxon>
        <taxon>Pseudomonadati</taxon>
        <taxon>Pseudomonadota</taxon>
        <taxon>Betaproteobacteria</taxon>
        <taxon>Neisseriales</taxon>
        <taxon>Chitinibacteraceae</taxon>
        <taxon>Deefgea</taxon>
    </lineage>
</organism>
<comment type="caution">
    <text evidence="1">The sequence shown here is derived from an EMBL/GenBank/DDBJ whole genome shotgun (WGS) entry which is preliminary data.</text>
</comment>
<dbReference type="Proteomes" id="UP001198034">
    <property type="component" value="Unassembled WGS sequence"/>
</dbReference>
<dbReference type="PIRSF" id="PIRSF004525">
    <property type="entry name" value="Pilin_peptidase-dep_B_prd"/>
    <property type="match status" value="1"/>
</dbReference>
<evidence type="ECO:0000313" key="1">
    <source>
        <dbReference type="EMBL" id="MCB5195933.1"/>
    </source>
</evidence>
<evidence type="ECO:0000313" key="2">
    <source>
        <dbReference type="Proteomes" id="UP001198034"/>
    </source>
</evidence>